<evidence type="ECO:0000259" key="2">
    <source>
        <dbReference type="Pfam" id="PF03330"/>
    </source>
</evidence>
<dbReference type="InterPro" id="IPR036908">
    <property type="entry name" value="RlpA-like_sf"/>
</dbReference>
<evidence type="ECO:0000313" key="4">
    <source>
        <dbReference type="Proteomes" id="UP000789405"/>
    </source>
</evidence>
<feature type="non-terminal residue" evidence="3">
    <location>
        <position position="125"/>
    </location>
</feature>
<dbReference type="CDD" id="cd22191">
    <property type="entry name" value="DPBB_RlpA_EXP_N-like"/>
    <property type="match status" value="1"/>
</dbReference>
<organism evidence="3 4">
    <name type="scientific">Dentiscutata erythropus</name>
    <dbReference type="NCBI Taxonomy" id="1348616"/>
    <lineage>
        <taxon>Eukaryota</taxon>
        <taxon>Fungi</taxon>
        <taxon>Fungi incertae sedis</taxon>
        <taxon>Mucoromycota</taxon>
        <taxon>Glomeromycotina</taxon>
        <taxon>Glomeromycetes</taxon>
        <taxon>Diversisporales</taxon>
        <taxon>Gigasporaceae</taxon>
        <taxon>Dentiscutata</taxon>
    </lineage>
</organism>
<dbReference type="SUPFAM" id="SSF50685">
    <property type="entry name" value="Barwin-like endoglucanases"/>
    <property type="match status" value="1"/>
</dbReference>
<sequence length="125" mass="13916">KNRNAYKLDSLNRELETRSLTKREEFSGSVSFFHPDVGACGKKNTDHDFVCGISKERFGDSPDPNKNPNCGRQIKVTRGSKTVTVTVEDICTGCHKDDLNLSPDAFDQIADQSAGRVDCTWEFLS</sequence>
<accession>A0A9N9FDP6</accession>
<dbReference type="EMBL" id="CAJVPY010001550">
    <property type="protein sequence ID" value="CAG8526471.1"/>
    <property type="molecule type" value="Genomic_DNA"/>
</dbReference>
<comment type="caution">
    <text evidence="3">The sequence shown here is derived from an EMBL/GenBank/DDBJ whole genome shotgun (WGS) entry which is preliminary data.</text>
</comment>
<keyword evidence="4" id="KW-1185">Reference proteome</keyword>
<evidence type="ECO:0000256" key="1">
    <source>
        <dbReference type="ARBA" id="ARBA00022729"/>
    </source>
</evidence>
<dbReference type="InterPro" id="IPR051477">
    <property type="entry name" value="Expansin_CellWall"/>
</dbReference>
<dbReference type="InterPro" id="IPR009009">
    <property type="entry name" value="RlpA-like_DPBB"/>
</dbReference>
<gene>
    <name evidence="3" type="ORF">DERYTH_LOCUS4130</name>
</gene>
<reference evidence="3" key="1">
    <citation type="submission" date="2021-06" db="EMBL/GenBank/DDBJ databases">
        <authorList>
            <person name="Kallberg Y."/>
            <person name="Tangrot J."/>
            <person name="Rosling A."/>
        </authorList>
    </citation>
    <scope>NUCLEOTIDE SEQUENCE</scope>
    <source>
        <strain evidence="3">MA453B</strain>
    </source>
</reference>
<dbReference type="AlphaFoldDB" id="A0A9N9FDP6"/>
<keyword evidence="1" id="KW-0732">Signal</keyword>
<dbReference type="PANTHER" id="PTHR31836:SF28">
    <property type="entry name" value="SRCR DOMAIN-CONTAINING PROTEIN-RELATED"/>
    <property type="match status" value="1"/>
</dbReference>
<dbReference type="Pfam" id="PF03330">
    <property type="entry name" value="DPBB_1"/>
    <property type="match status" value="1"/>
</dbReference>
<dbReference type="OrthoDB" id="406505at2759"/>
<dbReference type="PANTHER" id="PTHR31836">
    <property type="match status" value="1"/>
</dbReference>
<protein>
    <submittedName>
        <fullName evidence="3">23443_t:CDS:1</fullName>
    </submittedName>
</protein>
<name>A0A9N9FDP6_9GLOM</name>
<proteinExistence type="predicted"/>
<evidence type="ECO:0000313" key="3">
    <source>
        <dbReference type="EMBL" id="CAG8526471.1"/>
    </source>
</evidence>
<dbReference type="Gene3D" id="2.40.40.10">
    <property type="entry name" value="RlpA-like domain"/>
    <property type="match status" value="1"/>
</dbReference>
<feature type="domain" description="RlpA-like protein double-psi beta-barrel" evidence="2">
    <location>
        <begin position="68"/>
        <end position="119"/>
    </location>
</feature>
<dbReference type="Proteomes" id="UP000789405">
    <property type="component" value="Unassembled WGS sequence"/>
</dbReference>